<evidence type="ECO:0000313" key="3">
    <source>
        <dbReference type="Proteomes" id="UP000807159"/>
    </source>
</evidence>
<name>A0A8T2YS90_POPDE</name>
<keyword evidence="1" id="KW-0472">Membrane</keyword>
<evidence type="ECO:0000256" key="1">
    <source>
        <dbReference type="SAM" id="Phobius"/>
    </source>
</evidence>
<accession>A0A8T2YS90</accession>
<sequence length="178" mass="20152">METLVKEDRFCRDFARIDRRWAKLLSSSFLHAPCSFFFCCSVSVPLAVFFFLCSLDSVSVTYDAVKKDSSRCYCQTELLQKEEMVAKEHPLSLLQWRREKLQERMLDDSCMLTVHGEGVAAAVTGEKRGYCSTGRTVGELVSRGGQEKGDCDGAKTQPGEGLWFSSLFMKREQMVKMA</sequence>
<feature type="non-terminal residue" evidence="2">
    <location>
        <position position="178"/>
    </location>
</feature>
<dbReference type="EMBL" id="JACEGQ020000005">
    <property type="protein sequence ID" value="KAH8508023.1"/>
    <property type="molecule type" value="Genomic_DNA"/>
</dbReference>
<evidence type="ECO:0000313" key="2">
    <source>
        <dbReference type="EMBL" id="KAH8508023.1"/>
    </source>
</evidence>
<organism evidence="2 3">
    <name type="scientific">Populus deltoides</name>
    <name type="common">Eastern poplar</name>
    <name type="synonym">Eastern cottonwood</name>
    <dbReference type="NCBI Taxonomy" id="3696"/>
    <lineage>
        <taxon>Eukaryota</taxon>
        <taxon>Viridiplantae</taxon>
        <taxon>Streptophyta</taxon>
        <taxon>Embryophyta</taxon>
        <taxon>Tracheophyta</taxon>
        <taxon>Spermatophyta</taxon>
        <taxon>Magnoliopsida</taxon>
        <taxon>eudicotyledons</taxon>
        <taxon>Gunneridae</taxon>
        <taxon>Pentapetalae</taxon>
        <taxon>rosids</taxon>
        <taxon>fabids</taxon>
        <taxon>Malpighiales</taxon>
        <taxon>Salicaceae</taxon>
        <taxon>Saliceae</taxon>
        <taxon>Populus</taxon>
    </lineage>
</organism>
<feature type="transmembrane region" description="Helical" evidence="1">
    <location>
        <begin position="29"/>
        <end position="52"/>
    </location>
</feature>
<reference evidence="2" key="1">
    <citation type="journal article" date="2021" name="J. Hered.">
        <title>Genome Assembly of Salicaceae Populus deltoides (Eastern Cottonwood) I-69 Based on Nanopore Sequencing and Hi-C Technologies.</title>
        <authorList>
            <person name="Bai S."/>
            <person name="Wu H."/>
            <person name="Zhang J."/>
            <person name="Pan Z."/>
            <person name="Zhao W."/>
            <person name="Li Z."/>
            <person name="Tong C."/>
        </authorList>
    </citation>
    <scope>NUCLEOTIDE SEQUENCE</scope>
    <source>
        <tissue evidence="2">Leaf</tissue>
    </source>
</reference>
<keyword evidence="1" id="KW-0812">Transmembrane</keyword>
<protein>
    <submittedName>
        <fullName evidence="2">Uncharacterized protein</fullName>
    </submittedName>
</protein>
<dbReference type="Proteomes" id="UP000807159">
    <property type="component" value="Chromosome 5"/>
</dbReference>
<keyword evidence="3" id="KW-1185">Reference proteome</keyword>
<gene>
    <name evidence="2" type="ORF">H0E87_010249</name>
</gene>
<dbReference type="AlphaFoldDB" id="A0A8T2YS90"/>
<keyword evidence="1" id="KW-1133">Transmembrane helix</keyword>
<comment type="caution">
    <text evidence="2">The sequence shown here is derived from an EMBL/GenBank/DDBJ whole genome shotgun (WGS) entry which is preliminary data.</text>
</comment>
<proteinExistence type="predicted"/>